<organism evidence="1">
    <name type="scientific">Anopheles funestus</name>
    <name type="common">African malaria mosquito</name>
    <dbReference type="NCBI Taxonomy" id="62324"/>
    <lineage>
        <taxon>Eukaryota</taxon>
        <taxon>Metazoa</taxon>
        <taxon>Ecdysozoa</taxon>
        <taxon>Arthropoda</taxon>
        <taxon>Hexapoda</taxon>
        <taxon>Insecta</taxon>
        <taxon>Pterygota</taxon>
        <taxon>Neoptera</taxon>
        <taxon>Endopterygota</taxon>
        <taxon>Diptera</taxon>
        <taxon>Nematocera</taxon>
        <taxon>Culicoidea</taxon>
        <taxon>Culicidae</taxon>
        <taxon>Anophelinae</taxon>
        <taxon>Anopheles</taxon>
    </lineage>
</organism>
<accession>A0A182RX10</accession>
<protein>
    <submittedName>
        <fullName evidence="1">Uncharacterized protein</fullName>
    </submittedName>
</protein>
<sequence>MCKFKKKDAKVKSLLTNISVALERSPPRQKKMWKVLEDTFAKESADKQTVIKKQIAHFHLKEGTSLRSHLLQFENLIRQLPAASGRFKTGGKRCLFSVKFDSSGVLRPGKPTGK</sequence>
<reference evidence="1" key="1">
    <citation type="submission" date="2020-05" db="UniProtKB">
        <authorList>
            <consortium name="EnsemblMetazoa"/>
        </authorList>
    </citation>
    <scope>IDENTIFICATION</scope>
    <source>
        <strain evidence="1">FUMOZ</strain>
    </source>
</reference>
<dbReference type="VEuPathDB" id="VectorBase:AFUN010822"/>
<proteinExistence type="predicted"/>
<dbReference type="EnsemblMetazoa" id="AFUN010822-RA">
    <property type="protein sequence ID" value="AFUN010822-PA"/>
    <property type="gene ID" value="AFUN010822"/>
</dbReference>
<evidence type="ECO:0000313" key="1">
    <source>
        <dbReference type="EnsemblMetazoa" id="AFUN010822-PA"/>
    </source>
</evidence>
<name>A0A182RX10_ANOFN</name>
<dbReference type="AlphaFoldDB" id="A0A182RX10"/>
<dbReference type="Pfam" id="PF14223">
    <property type="entry name" value="Retrotran_gag_2"/>
    <property type="match status" value="1"/>
</dbReference>